<dbReference type="Proteomes" id="UP000216867">
    <property type="component" value="Unassembled WGS sequence"/>
</dbReference>
<dbReference type="RefSeq" id="WP_009375453.1">
    <property type="nucleotide sequence ID" value="NZ_CAACXN010000014.1"/>
</dbReference>
<dbReference type="Pfam" id="PF04066">
    <property type="entry name" value="MrpF_PhaF"/>
    <property type="match status" value="1"/>
</dbReference>
<reference evidence="11" key="1">
    <citation type="submission" date="2016-01" db="EMBL/GenBank/DDBJ databases">
        <title>Draft genome of Chromobacterium sp. F49.</title>
        <authorList>
            <person name="Hong K.W."/>
        </authorList>
    </citation>
    <scope>NUCLEOTIDE SEQUENCE [LARGE SCALE GENOMIC DNA]</scope>
    <source>
        <strain evidence="11">M40</strain>
    </source>
</reference>
<dbReference type="Proteomes" id="UP000076612">
    <property type="component" value="Unassembled WGS sequence"/>
</dbReference>
<proteinExistence type="predicted"/>
<feature type="transmembrane region" description="Helical" evidence="6">
    <location>
        <begin position="62"/>
        <end position="81"/>
    </location>
</feature>
<evidence type="ECO:0000313" key="13">
    <source>
        <dbReference type="Proteomes" id="UP000386281"/>
    </source>
</evidence>
<reference evidence="7" key="2">
    <citation type="submission" date="2016-01" db="EMBL/GenBank/DDBJ databases">
        <authorList>
            <person name="Hong K.W."/>
        </authorList>
    </citation>
    <scope>NUCLEOTIDE SEQUENCE</scope>
    <source>
        <strain evidence="7">M40</strain>
    </source>
</reference>
<organism evidence="8 12">
    <name type="scientific">Brevibacterium casei</name>
    <dbReference type="NCBI Taxonomy" id="33889"/>
    <lineage>
        <taxon>Bacteria</taxon>
        <taxon>Bacillati</taxon>
        <taxon>Actinomycetota</taxon>
        <taxon>Actinomycetes</taxon>
        <taxon>Micrococcales</taxon>
        <taxon>Brevibacteriaceae</taxon>
        <taxon>Brevibacterium</taxon>
    </lineage>
</organism>
<evidence type="ECO:0000256" key="4">
    <source>
        <dbReference type="ARBA" id="ARBA00022989"/>
    </source>
</evidence>
<name>A0A165E889_9MICO</name>
<reference evidence="10 13" key="4">
    <citation type="submission" date="2019-02" db="EMBL/GenBank/DDBJ databases">
        <authorList>
            <consortium name="Pathogen Informatics"/>
        </authorList>
    </citation>
    <scope>NUCLEOTIDE SEQUENCE [LARGE SCALE GENOMIC DNA]</scope>
    <source>
        <strain evidence="10 13">3012STDY7078520</strain>
    </source>
</reference>
<sequence length="86" mass="8989">MTVIVAVCAIILAVAIVIGLIRVITAKDLGSRAVVSDLVYFCAVGMLTIIGIHVSSSIVLDVIFLASMVGILATIALSRILTRGHR</sequence>
<dbReference type="KEGG" id="bcau:I6G59_11720"/>
<dbReference type="GeneID" id="99772716"/>
<dbReference type="EMBL" id="CP065682">
    <property type="protein sequence ID" value="QPS32669.1"/>
    <property type="molecule type" value="Genomic_DNA"/>
</dbReference>
<feature type="transmembrane region" description="Helical" evidence="6">
    <location>
        <begin position="6"/>
        <end position="26"/>
    </location>
</feature>
<evidence type="ECO:0000313" key="11">
    <source>
        <dbReference type="Proteomes" id="UP000076612"/>
    </source>
</evidence>
<evidence type="ECO:0000313" key="12">
    <source>
        <dbReference type="Proteomes" id="UP000216867"/>
    </source>
</evidence>
<evidence type="ECO:0000256" key="1">
    <source>
        <dbReference type="ARBA" id="ARBA00004651"/>
    </source>
</evidence>
<dbReference type="Proteomes" id="UP000386281">
    <property type="component" value="Unassembled WGS sequence"/>
</dbReference>
<evidence type="ECO:0000256" key="2">
    <source>
        <dbReference type="ARBA" id="ARBA00022475"/>
    </source>
</evidence>
<dbReference type="EMBL" id="CAACXN010000014">
    <property type="protein sequence ID" value="VEW11928.1"/>
    <property type="molecule type" value="Genomic_DNA"/>
</dbReference>
<protein>
    <submittedName>
        <fullName evidence="10">Putative monovalent cation/H+ antiporter subunit F</fullName>
    </submittedName>
    <submittedName>
        <fullName evidence="8">Transporter</fullName>
    </submittedName>
</protein>
<keyword evidence="3 6" id="KW-0812">Transmembrane</keyword>
<evidence type="ECO:0000313" key="7">
    <source>
        <dbReference type="EMBL" id="KZE20888.1"/>
    </source>
</evidence>
<dbReference type="GO" id="GO:0005886">
    <property type="term" value="C:plasma membrane"/>
    <property type="evidence" value="ECO:0007669"/>
    <property type="project" value="UniProtKB-SubCell"/>
</dbReference>
<dbReference type="Proteomes" id="UP000594979">
    <property type="component" value="Chromosome"/>
</dbReference>
<keyword evidence="5 6" id="KW-0472">Membrane</keyword>
<dbReference type="AlphaFoldDB" id="A0A165E889"/>
<feature type="transmembrane region" description="Helical" evidence="6">
    <location>
        <begin position="38"/>
        <end position="56"/>
    </location>
</feature>
<dbReference type="InterPro" id="IPR007208">
    <property type="entry name" value="MrpF/PhaF-like"/>
</dbReference>
<evidence type="ECO:0000256" key="5">
    <source>
        <dbReference type="ARBA" id="ARBA00023136"/>
    </source>
</evidence>
<keyword evidence="2" id="KW-1003">Cell membrane</keyword>
<evidence type="ECO:0000313" key="14">
    <source>
        <dbReference type="Proteomes" id="UP000594979"/>
    </source>
</evidence>
<dbReference type="GO" id="GO:0015075">
    <property type="term" value="F:monoatomic ion transmembrane transporter activity"/>
    <property type="evidence" value="ECO:0007669"/>
    <property type="project" value="InterPro"/>
</dbReference>
<dbReference type="STRING" id="33889.AVW13_10320"/>
<accession>A0A165E889</accession>
<evidence type="ECO:0000313" key="10">
    <source>
        <dbReference type="EMBL" id="VEW11928.1"/>
    </source>
</evidence>
<evidence type="ECO:0000256" key="6">
    <source>
        <dbReference type="SAM" id="Phobius"/>
    </source>
</evidence>
<evidence type="ECO:0000256" key="3">
    <source>
        <dbReference type="ARBA" id="ARBA00022692"/>
    </source>
</evidence>
<reference evidence="9 14" key="5">
    <citation type="submission" date="2020-12" db="EMBL/GenBank/DDBJ databases">
        <title>FDA dAtabase for Regulatory Grade micrObial Sequences (FDA-ARGOS): Supporting development and validation of Infectious Disease Dx tests.</title>
        <authorList>
            <person name="Sproer C."/>
            <person name="Gronow S."/>
            <person name="Severitt S."/>
            <person name="Schroder I."/>
            <person name="Tallon L."/>
            <person name="Sadzewicz L."/>
            <person name="Zhao X."/>
            <person name="Boylan J."/>
            <person name="Ott S."/>
            <person name="Bowen H."/>
            <person name="Vavikolanu K."/>
            <person name="Mehta A."/>
            <person name="Aluvathingal J."/>
            <person name="Nadendla S."/>
            <person name="Lowell S."/>
            <person name="Myers T."/>
            <person name="Yan Y."/>
            <person name="Sichtig H."/>
        </authorList>
    </citation>
    <scope>NUCLEOTIDE SEQUENCE [LARGE SCALE GENOMIC DNA]</scope>
    <source>
        <strain evidence="9 14">FDAARGOS_902</strain>
    </source>
</reference>
<evidence type="ECO:0000313" key="9">
    <source>
        <dbReference type="EMBL" id="QPS32669.1"/>
    </source>
</evidence>
<reference evidence="8 12" key="3">
    <citation type="submission" date="2017-04" db="EMBL/GenBank/DDBJ databases">
        <title>Kefir bacterial isolates.</title>
        <authorList>
            <person name="Kim Y."/>
            <person name="Blasche S."/>
            <person name="Patil K.R."/>
        </authorList>
    </citation>
    <scope>NUCLEOTIDE SEQUENCE [LARGE SCALE GENOMIC DNA]</scope>
    <source>
        <strain evidence="8 12">OG2</strain>
    </source>
</reference>
<comment type="subcellular location">
    <subcellularLocation>
        <location evidence="1">Cell membrane</location>
        <topology evidence="1">Multi-pass membrane protein</topology>
    </subcellularLocation>
</comment>
<keyword evidence="4 6" id="KW-1133">Transmembrane helix</keyword>
<dbReference type="EMBL" id="NCWY01000005">
    <property type="protein sequence ID" value="PAK96032.1"/>
    <property type="molecule type" value="Genomic_DNA"/>
</dbReference>
<gene>
    <name evidence="7" type="ORF">AVW13_10320</name>
    <name evidence="8" type="ORF">B8X04_07195</name>
    <name evidence="9" type="ORF">I6G59_11720</name>
    <name evidence="10" type="ORF">NCTC12391_01064</name>
</gene>
<evidence type="ECO:0000313" key="8">
    <source>
        <dbReference type="EMBL" id="PAK96032.1"/>
    </source>
</evidence>
<dbReference type="EMBL" id="LQQR01000014">
    <property type="protein sequence ID" value="KZE20888.1"/>
    <property type="molecule type" value="Genomic_DNA"/>
</dbReference>